<dbReference type="GO" id="GO:0016787">
    <property type="term" value="F:hydrolase activity"/>
    <property type="evidence" value="ECO:0007669"/>
    <property type="project" value="UniProtKB-KW"/>
</dbReference>
<dbReference type="SUPFAM" id="SSF53474">
    <property type="entry name" value="alpha/beta-Hydrolases"/>
    <property type="match status" value="1"/>
</dbReference>
<evidence type="ECO:0000256" key="2">
    <source>
        <dbReference type="ARBA" id="ARBA00038334"/>
    </source>
</evidence>
<dbReference type="Gene3D" id="3.40.50.1820">
    <property type="entry name" value="alpha/beta hydrolase"/>
    <property type="match status" value="1"/>
</dbReference>
<organism evidence="4 5">
    <name type="scientific">Aspergillus steynii IBT 23096</name>
    <dbReference type="NCBI Taxonomy" id="1392250"/>
    <lineage>
        <taxon>Eukaryota</taxon>
        <taxon>Fungi</taxon>
        <taxon>Dikarya</taxon>
        <taxon>Ascomycota</taxon>
        <taxon>Pezizomycotina</taxon>
        <taxon>Eurotiomycetes</taxon>
        <taxon>Eurotiomycetidae</taxon>
        <taxon>Eurotiales</taxon>
        <taxon>Aspergillaceae</taxon>
        <taxon>Aspergillus</taxon>
        <taxon>Aspergillus subgen. Circumdati</taxon>
    </lineage>
</organism>
<dbReference type="VEuPathDB" id="FungiDB:P170DRAFT_372191"/>
<evidence type="ECO:0000313" key="4">
    <source>
        <dbReference type="EMBL" id="PLB55852.1"/>
    </source>
</evidence>
<dbReference type="PRINTS" id="PR00412">
    <property type="entry name" value="EPOXHYDRLASE"/>
</dbReference>
<comment type="similarity">
    <text evidence="2">Belongs to the AB hydrolase superfamily. Epoxide hydrolase family.</text>
</comment>
<dbReference type="EMBL" id="MSFO01000001">
    <property type="protein sequence ID" value="PLB55852.1"/>
    <property type="molecule type" value="Genomic_DNA"/>
</dbReference>
<dbReference type="RefSeq" id="XP_024711154.1">
    <property type="nucleotide sequence ID" value="XM_024845195.1"/>
</dbReference>
<evidence type="ECO:0000256" key="1">
    <source>
        <dbReference type="ARBA" id="ARBA00022801"/>
    </source>
</evidence>
<comment type="caution">
    <text evidence="4">The sequence shown here is derived from an EMBL/GenBank/DDBJ whole genome shotgun (WGS) entry which is preliminary data.</text>
</comment>
<reference evidence="4 5" key="1">
    <citation type="submission" date="2016-12" db="EMBL/GenBank/DDBJ databases">
        <title>The genomes of Aspergillus section Nigri reveals drivers in fungal speciation.</title>
        <authorList>
            <consortium name="DOE Joint Genome Institute"/>
            <person name="Vesth T.C."/>
            <person name="Nybo J."/>
            <person name="Theobald S."/>
            <person name="Brandl J."/>
            <person name="Frisvad J.C."/>
            <person name="Nielsen K.F."/>
            <person name="Lyhne E.K."/>
            <person name="Kogle M.E."/>
            <person name="Kuo A."/>
            <person name="Riley R."/>
            <person name="Clum A."/>
            <person name="Nolan M."/>
            <person name="Lipzen A."/>
            <person name="Salamov A."/>
            <person name="Henrissat B."/>
            <person name="Wiebenga A."/>
            <person name="De Vries R.P."/>
            <person name="Grigoriev I.V."/>
            <person name="Mortensen U.H."/>
            <person name="Andersen M.R."/>
            <person name="Baker S.E."/>
        </authorList>
    </citation>
    <scope>NUCLEOTIDE SEQUENCE [LARGE SCALE GENOMIC DNA]</scope>
    <source>
        <strain evidence="4 5">IBT 23096</strain>
    </source>
</reference>
<dbReference type="OrthoDB" id="284184at2759"/>
<dbReference type="Proteomes" id="UP000234275">
    <property type="component" value="Unassembled WGS sequence"/>
</dbReference>
<proteinExistence type="inferred from homology"/>
<dbReference type="InterPro" id="IPR000639">
    <property type="entry name" value="Epox_hydrolase-like"/>
</dbReference>
<sequence length="330" mass="36793">MASIAFPSLAKKAKLSDGTTYGWVTLAPSLPSKVTFLLLHGYPSSCYDWRHQIDGLRKAGYGVIAPDLLGYGDTDKPTDPSAYRTKAMCAHMVEILDMESLDRVIAVGHDWGVALVSRLATYHPSRFYGIVTVGVSYLEPGFVWDIDAIHELSKSVVGYETFGYWEWHNTEQAAVDNNEHPASVFNLLYPHDPALWKTDFAPVGKAAEFVRAGITTPLPTWFTLSEYTTRDRIFSAGGYAGPLCWYKAAMRGVNAEDEADMSEEDKLCPLPNLFVAAKQDYVCRADLQSTMAEKSVPKLRVEQVDCGHWVQLEVPEVLNRLLVEFVEELT</sequence>
<dbReference type="AlphaFoldDB" id="A0A2I2GSJ9"/>
<evidence type="ECO:0000313" key="5">
    <source>
        <dbReference type="Proteomes" id="UP000234275"/>
    </source>
</evidence>
<accession>A0A2I2GSJ9</accession>
<keyword evidence="1 4" id="KW-0378">Hydrolase</keyword>
<name>A0A2I2GSJ9_9EURO</name>
<dbReference type="PRINTS" id="PR00111">
    <property type="entry name" value="ABHYDROLASE"/>
</dbReference>
<dbReference type="PANTHER" id="PTHR43329">
    <property type="entry name" value="EPOXIDE HYDROLASE"/>
    <property type="match status" value="1"/>
</dbReference>
<dbReference type="Pfam" id="PF00561">
    <property type="entry name" value="Abhydrolase_1"/>
    <property type="match status" value="1"/>
</dbReference>
<dbReference type="InterPro" id="IPR029058">
    <property type="entry name" value="AB_hydrolase_fold"/>
</dbReference>
<protein>
    <submittedName>
        <fullName evidence="4">Putative epoxide hydrolase</fullName>
    </submittedName>
</protein>
<dbReference type="STRING" id="1392250.A0A2I2GSJ9"/>
<gene>
    <name evidence="4" type="ORF">P170DRAFT_372191</name>
</gene>
<feature type="domain" description="AB hydrolase-1" evidence="3">
    <location>
        <begin position="35"/>
        <end position="150"/>
    </location>
</feature>
<dbReference type="InterPro" id="IPR000073">
    <property type="entry name" value="AB_hydrolase_1"/>
</dbReference>
<keyword evidence="5" id="KW-1185">Reference proteome</keyword>
<evidence type="ECO:0000259" key="3">
    <source>
        <dbReference type="Pfam" id="PF00561"/>
    </source>
</evidence>
<dbReference type="GeneID" id="36552895"/>